<keyword evidence="2 6" id="KW-0238">DNA-binding</keyword>
<keyword evidence="7" id="KW-1185">Reference proteome</keyword>
<keyword evidence="3" id="KW-0804">Transcription</keyword>
<keyword evidence="1" id="KW-0805">Transcription regulation</keyword>
<evidence type="ECO:0000256" key="1">
    <source>
        <dbReference type="ARBA" id="ARBA00023015"/>
    </source>
</evidence>
<feature type="domain" description="HTH luxR-type" evidence="5">
    <location>
        <begin position="387"/>
        <end position="452"/>
    </location>
</feature>
<accession>A0A7W7H1Y7</accession>
<evidence type="ECO:0000313" key="7">
    <source>
        <dbReference type="Proteomes" id="UP000546162"/>
    </source>
</evidence>
<dbReference type="PANTHER" id="PTHR44688:SF16">
    <property type="entry name" value="DNA-BINDING TRANSCRIPTIONAL ACTIVATOR DEVR_DOSR"/>
    <property type="match status" value="1"/>
</dbReference>
<dbReference type="InterPro" id="IPR000792">
    <property type="entry name" value="Tscrpt_reg_LuxR_C"/>
</dbReference>
<dbReference type="InterPro" id="IPR036388">
    <property type="entry name" value="WH-like_DNA-bd_sf"/>
</dbReference>
<dbReference type="GO" id="GO:0003677">
    <property type="term" value="F:DNA binding"/>
    <property type="evidence" value="ECO:0007669"/>
    <property type="project" value="UniProtKB-KW"/>
</dbReference>
<dbReference type="PRINTS" id="PR00038">
    <property type="entry name" value="HTHLUXR"/>
</dbReference>
<dbReference type="InterPro" id="IPR016032">
    <property type="entry name" value="Sig_transdc_resp-reg_C-effctor"/>
</dbReference>
<evidence type="ECO:0000256" key="3">
    <source>
        <dbReference type="ARBA" id="ARBA00023163"/>
    </source>
</evidence>
<name>A0A7W7H1Y7_9ACTN</name>
<reference evidence="6 7" key="1">
    <citation type="submission" date="2020-08" db="EMBL/GenBank/DDBJ databases">
        <title>Sequencing the genomes of 1000 actinobacteria strains.</title>
        <authorList>
            <person name="Klenk H.-P."/>
        </authorList>
    </citation>
    <scope>NUCLEOTIDE SEQUENCE [LARGE SCALE GENOMIC DNA]</scope>
    <source>
        <strain evidence="6 7">DSM 45809</strain>
    </source>
</reference>
<evidence type="ECO:0000313" key="6">
    <source>
        <dbReference type="EMBL" id="MBB4742510.1"/>
    </source>
</evidence>
<evidence type="ECO:0000256" key="2">
    <source>
        <dbReference type="ARBA" id="ARBA00023125"/>
    </source>
</evidence>
<sequence length="454" mass="47959">MTAPALTQRPASTTALTERPEGRPASRAALAERPTAEILEHLSTLARGATGHAAAAAALELAAEVTPTGKRRLLTLAAADAQLAGEPGRAAELLRRAAATGEPAPAAQVGVDESVAAARREMAFGRFRRAERELATTASRLWAGGVIVRLPAVLALRSWALARAGNLAAASADAEQALALARLTENVPVAARAHHTRLLLGVLRGRSGAAADSHREAEAGLAAGPGVPKRIDPVSAGLELLADLAACRPGDLAGPAEVAAEFLPDLLECRLIRDRGLSDEDLYTLRGLTSSAPAPIAANAWRVLGLTARDGANDCFARAARLHATMDLPFDNARVHLSYGERLRRDGDRRAARNQLRTARDGFARLNAVPWAQRAERELTGTDERRAGRAPTGLTPAEYQVARIVATGVSTRETAARLFLSPKTVEFHLGRVFRKLGVTSRAQLAHVFPELSGQ</sequence>
<gene>
    <name evidence="6" type="ORF">BJY16_005969</name>
</gene>
<dbReference type="EMBL" id="JACHNB010000001">
    <property type="protein sequence ID" value="MBB4742510.1"/>
    <property type="molecule type" value="Genomic_DNA"/>
</dbReference>
<feature type="region of interest" description="Disordered" evidence="4">
    <location>
        <begin position="1"/>
        <end position="25"/>
    </location>
</feature>
<dbReference type="GO" id="GO:0006355">
    <property type="term" value="P:regulation of DNA-templated transcription"/>
    <property type="evidence" value="ECO:0007669"/>
    <property type="project" value="InterPro"/>
</dbReference>
<dbReference type="RefSeq" id="WP_185042864.1">
    <property type="nucleotide sequence ID" value="NZ_BAABFG010000005.1"/>
</dbReference>
<organism evidence="6 7">
    <name type="scientific">Actinoplanes octamycinicus</name>
    <dbReference type="NCBI Taxonomy" id="135948"/>
    <lineage>
        <taxon>Bacteria</taxon>
        <taxon>Bacillati</taxon>
        <taxon>Actinomycetota</taxon>
        <taxon>Actinomycetes</taxon>
        <taxon>Micromonosporales</taxon>
        <taxon>Micromonosporaceae</taxon>
        <taxon>Actinoplanes</taxon>
    </lineage>
</organism>
<dbReference type="Gene3D" id="1.10.10.10">
    <property type="entry name" value="Winged helix-like DNA-binding domain superfamily/Winged helix DNA-binding domain"/>
    <property type="match status" value="1"/>
</dbReference>
<evidence type="ECO:0000259" key="5">
    <source>
        <dbReference type="PROSITE" id="PS50043"/>
    </source>
</evidence>
<dbReference type="PROSITE" id="PS50043">
    <property type="entry name" value="HTH_LUXR_2"/>
    <property type="match status" value="1"/>
</dbReference>
<protein>
    <submittedName>
        <fullName evidence="6">DNA-binding CsgD family transcriptional regulator</fullName>
    </submittedName>
</protein>
<dbReference type="AlphaFoldDB" id="A0A7W7H1Y7"/>
<proteinExistence type="predicted"/>
<dbReference type="Proteomes" id="UP000546162">
    <property type="component" value="Unassembled WGS sequence"/>
</dbReference>
<comment type="caution">
    <text evidence="6">The sequence shown here is derived from an EMBL/GenBank/DDBJ whole genome shotgun (WGS) entry which is preliminary data.</text>
</comment>
<dbReference type="PANTHER" id="PTHR44688">
    <property type="entry name" value="DNA-BINDING TRANSCRIPTIONAL ACTIVATOR DEVR_DOSR"/>
    <property type="match status" value="1"/>
</dbReference>
<evidence type="ECO:0000256" key="4">
    <source>
        <dbReference type="SAM" id="MobiDB-lite"/>
    </source>
</evidence>
<dbReference type="CDD" id="cd06170">
    <property type="entry name" value="LuxR_C_like"/>
    <property type="match status" value="1"/>
</dbReference>
<dbReference type="Pfam" id="PF00196">
    <property type="entry name" value="GerE"/>
    <property type="match status" value="1"/>
</dbReference>
<dbReference type="SUPFAM" id="SSF46894">
    <property type="entry name" value="C-terminal effector domain of the bipartite response regulators"/>
    <property type="match status" value="1"/>
</dbReference>
<dbReference type="SMART" id="SM00421">
    <property type="entry name" value="HTH_LUXR"/>
    <property type="match status" value="1"/>
</dbReference>